<keyword evidence="2 6" id="KW-0732">Signal</keyword>
<keyword evidence="9" id="KW-1185">Reference proteome</keyword>
<feature type="signal peptide" evidence="6">
    <location>
        <begin position="1"/>
        <end position="16"/>
    </location>
</feature>
<evidence type="ECO:0000256" key="3">
    <source>
        <dbReference type="ARBA" id="ARBA00022737"/>
    </source>
</evidence>
<evidence type="ECO:0000256" key="4">
    <source>
        <dbReference type="ARBA" id="ARBA00023157"/>
    </source>
</evidence>
<dbReference type="GO" id="GO:0005576">
    <property type="term" value="C:extracellular region"/>
    <property type="evidence" value="ECO:0007669"/>
    <property type="project" value="InterPro"/>
</dbReference>
<accession>A0A6V7GVC0</accession>
<feature type="non-terminal residue" evidence="8">
    <location>
        <position position="723"/>
    </location>
</feature>
<dbReference type="Proteomes" id="UP000752696">
    <property type="component" value="Unassembled WGS sequence"/>
</dbReference>
<name>A0A6V7GVC0_9HYME</name>
<keyword evidence="4" id="KW-1015">Disulfide bond</keyword>
<dbReference type="PANTHER" id="PTHR23301">
    <property type="entry name" value="CHITIN BINDING PERITROPHIN-A"/>
    <property type="match status" value="1"/>
</dbReference>
<keyword evidence="5" id="KW-0325">Glycoprotein</keyword>
<evidence type="ECO:0000313" key="8">
    <source>
        <dbReference type="EMBL" id="CAD1469214.1"/>
    </source>
</evidence>
<evidence type="ECO:0000256" key="6">
    <source>
        <dbReference type="SAM" id="SignalP"/>
    </source>
</evidence>
<evidence type="ECO:0000256" key="1">
    <source>
        <dbReference type="ARBA" id="ARBA00022669"/>
    </source>
</evidence>
<reference evidence="8" key="1">
    <citation type="submission" date="2020-07" db="EMBL/GenBank/DDBJ databases">
        <authorList>
            <person name="Nazaruddin N."/>
        </authorList>
    </citation>
    <scope>NUCLEOTIDE SEQUENCE</scope>
</reference>
<dbReference type="InterPro" id="IPR051940">
    <property type="entry name" value="Chitin_bind-dev_reg"/>
</dbReference>
<feature type="domain" description="Chitin-binding type-2" evidence="7">
    <location>
        <begin position="398"/>
        <end position="453"/>
    </location>
</feature>
<gene>
    <name evidence="8" type="ORF">MHI_LOCUS114401</name>
</gene>
<feature type="domain" description="Chitin-binding type-2" evidence="7">
    <location>
        <begin position="455"/>
        <end position="514"/>
    </location>
</feature>
<feature type="chain" id="PRO_5028263552" description="Chitin-binding type-2 domain-containing protein" evidence="6">
    <location>
        <begin position="17"/>
        <end position="723"/>
    </location>
</feature>
<dbReference type="InterPro" id="IPR036508">
    <property type="entry name" value="Chitin-bd_dom_sf"/>
</dbReference>
<dbReference type="GO" id="GO:0008061">
    <property type="term" value="F:chitin binding"/>
    <property type="evidence" value="ECO:0007669"/>
    <property type="project" value="UniProtKB-KW"/>
</dbReference>
<evidence type="ECO:0000313" key="9">
    <source>
        <dbReference type="Proteomes" id="UP000752696"/>
    </source>
</evidence>
<protein>
    <recommendedName>
        <fullName evidence="7">Chitin-binding type-2 domain-containing protein</fullName>
    </recommendedName>
</protein>
<dbReference type="SMART" id="SM00494">
    <property type="entry name" value="ChtBD2"/>
    <property type="match status" value="11"/>
</dbReference>
<sequence>LLLTVAVFAATGYVSSETQQQAPTELCTSGEYLPHECNCKLKSLYYECVDGKYVERQCPDGKIFDSNSSRCVTAVYCPPTGYKLIADEANCSLYYECRDGVKTEKTCKNGLSFDEKTHMCSWPPSSECSFKRTNLFDAMESSDDYKCPASGNTRLPHECSCTKYYACENGHRFVEDCPNGMIYDYIRHICDYSYNAVCKHRKNNDNLSGDCVISNDCSVGSTKRFRHKYCRLYYQCYSRLKCLRSCLEGHVFNPIIESCDRPENYPECVDYEDFTTPKDQDCQSCACTNCIPRYPDNTNCSRYFECESNIKVSRVCPPNLVYDPNRQICDYPQNVNCSPPPRCNEGELTHHECQCNLYYECVNGRKKIVTCPDGKYFDWETKKCRPPEEVRCYPQGCIGICPSNETKKLPHDDCHKYCECTKGSNKVVTCDNKQIYDPEQQKCIPPEDSKKTCEFFPCDPNSNSTSLIPHQCLCDRYYECKKGHKYLVLCPDGKHFDYVQERCIDSKDGAHCYKREPCSSDPDCGDVKCTTDGSTSPHKDCTKYCVCRNGYGVTESCSPGLYFDKVSGKCAWPENVDLAKNCQPFNCTDNPIPHDCNCTFYYQCEKGDRYLETCDGTYFDYVLGKCVNIANDPHCYHHYSNNREVDNCVEQCSKHSSVRMRHKKCSQYCVCSMGAPYIVRCPDGKEYNERTQNCTSRETANCQPWQENENKPPLSNFPFVDYL</sequence>
<dbReference type="SUPFAM" id="SSF57625">
    <property type="entry name" value="Invertebrate chitin-binding proteins"/>
    <property type="match status" value="10"/>
</dbReference>
<evidence type="ECO:0000256" key="2">
    <source>
        <dbReference type="ARBA" id="ARBA00022729"/>
    </source>
</evidence>
<feature type="domain" description="Chitin-binding type-2" evidence="7">
    <location>
        <begin position="214"/>
        <end position="270"/>
    </location>
</feature>
<feature type="domain" description="Chitin-binding type-2" evidence="7">
    <location>
        <begin position="340"/>
        <end position="394"/>
    </location>
</feature>
<dbReference type="Pfam" id="PF01607">
    <property type="entry name" value="CBM_14"/>
    <property type="match status" value="10"/>
</dbReference>
<feature type="domain" description="Chitin-binding type-2" evidence="7">
    <location>
        <begin position="526"/>
        <end position="584"/>
    </location>
</feature>
<feature type="domain" description="Chitin-binding type-2" evidence="7">
    <location>
        <begin position="649"/>
        <end position="704"/>
    </location>
</feature>
<keyword evidence="3" id="KW-0677">Repeat</keyword>
<dbReference type="AlphaFoldDB" id="A0A6V7GVC0"/>
<evidence type="ECO:0000256" key="5">
    <source>
        <dbReference type="ARBA" id="ARBA00023180"/>
    </source>
</evidence>
<keyword evidence="1" id="KW-0147">Chitin-binding</keyword>
<dbReference type="OrthoDB" id="6020543at2759"/>
<dbReference type="PROSITE" id="PS50940">
    <property type="entry name" value="CHIT_BIND_II"/>
    <property type="match status" value="10"/>
</dbReference>
<feature type="domain" description="Chitin-binding type-2" evidence="7">
    <location>
        <begin position="144"/>
        <end position="200"/>
    </location>
</feature>
<comment type="caution">
    <text evidence="8">The sequence shown here is derived from an EMBL/GenBank/DDBJ whole genome shotgun (WGS) entry which is preliminary data.</text>
</comment>
<dbReference type="InterPro" id="IPR002557">
    <property type="entry name" value="Chitin-bd_dom"/>
</dbReference>
<feature type="domain" description="Chitin-binding type-2" evidence="7">
    <location>
        <begin position="74"/>
        <end position="130"/>
    </location>
</feature>
<feature type="domain" description="Chitin-binding type-2" evidence="7">
    <location>
        <begin position="24"/>
        <end position="71"/>
    </location>
</feature>
<organism evidence="8 9">
    <name type="scientific">Heterotrigona itama</name>
    <dbReference type="NCBI Taxonomy" id="395501"/>
    <lineage>
        <taxon>Eukaryota</taxon>
        <taxon>Metazoa</taxon>
        <taxon>Ecdysozoa</taxon>
        <taxon>Arthropoda</taxon>
        <taxon>Hexapoda</taxon>
        <taxon>Insecta</taxon>
        <taxon>Pterygota</taxon>
        <taxon>Neoptera</taxon>
        <taxon>Endopterygota</taxon>
        <taxon>Hymenoptera</taxon>
        <taxon>Apocrita</taxon>
        <taxon>Aculeata</taxon>
        <taxon>Apoidea</taxon>
        <taxon>Anthophila</taxon>
        <taxon>Apidae</taxon>
        <taxon>Heterotrigona</taxon>
    </lineage>
</organism>
<dbReference type="EMBL" id="CAJDYZ010001973">
    <property type="protein sequence ID" value="CAD1469214.1"/>
    <property type="molecule type" value="Genomic_DNA"/>
</dbReference>
<feature type="non-terminal residue" evidence="8">
    <location>
        <position position="1"/>
    </location>
</feature>
<dbReference type="Gene3D" id="2.170.140.10">
    <property type="entry name" value="Chitin binding domain"/>
    <property type="match status" value="9"/>
</dbReference>
<feature type="domain" description="Chitin-binding type-2" evidence="7">
    <location>
        <begin position="294"/>
        <end position="339"/>
    </location>
</feature>
<dbReference type="PANTHER" id="PTHR23301:SF0">
    <property type="entry name" value="CHITIN-BINDING TYPE-2 DOMAIN-CONTAINING PROTEIN-RELATED"/>
    <property type="match status" value="1"/>
</dbReference>
<evidence type="ECO:0000259" key="7">
    <source>
        <dbReference type="PROSITE" id="PS50940"/>
    </source>
</evidence>
<proteinExistence type="predicted"/>